<keyword evidence="1" id="KW-0805">Transcription regulation</keyword>
<reference evidence="7 8" key="1">
    <citation type="submission" date="2016-12" db="EMBL/GenBank/DDBJ databases">
        <title>The draft genome sequence of Actinophytocola sp. 11-183.</title>
        <authorList>
            <person name="Wang W."/>
            <person name="Yuan L."/>
        </authorList>
    </citation>
    <scope>NUCLEOTIDE SEQUENCE [LARGE SCALE GENOMIC DNA]</scope>
    <source>
        <strain evidence="7 8">11-183</strain>
    </source>
</reference>
<dbReference type="InterPro" id="IPR011075">
    <property type="entry name" value="TetR_C"/>
</dbReference>
<dbReference type="InterPro" id="IPR009057">
    <property type="entry name" value="Homeodomain-like_sf"/>
</dbReference>
<evidence type="ECO:0000256" key="1">
    <source>
        <dbReference type="ARBA" id="ARBA00023015"/>
    </source>
</evidence>
<dbReference type="Gene3D" id="1.10.10.60">
    <property type="entry name" value="Homeodomain-like"/>
    <property type="match status" value="1"/>
</dbReference>
<dbReference type="Proteomes" id="UP000185596">
    <property type="component" value="Unassembled WGS sequence"/>
</dbReference>
<keyword evidence="8" id="KW-1185">Reference proteome</keyword>
<dbReference type="PANTHER" id="PTHR30055">
    <property type="entry name" value="HTH-TYPE TRANSCRIPTIONAL REGULATOR RUTR"/>
    <property type="match status" value="1"/>
</dbReference>
<dbReference type="SUPFAM" id="SSF48498">
    <property type="entry name" value="Tetracyclin repressor-like, C-terminal domain"/>
    <property type="match status" value="1"/>
</dbReference>
<keyword evidence="3" id="KW-0804">Transcription</keyword>
<dbReference type="STRING" id="1912961.BU204_02525"/>
<dbReference type="PANTHER" id="PTHR30055:SF148">
    <property type="entry name" value="TETR-FAMILY TRANSCRIPTIONAL REGULATOR"/>
    <property type="match status" value="1"/>
</dbReference>
<evidence type="ECO:0000256" key="5">
    <source>
        <dbReference type="SAM" id="MobiDB-lite"/>
    </source>
</evidence>
<organism evidence="7 8">
    <name type="scientific">Actinophytocola xanthii</name>
    <dbReference type="NCBI Taxonomy" id="1912961"/>
    <lineage>
        <taxon>Bacteria</taxon>
        <taxon>Bacillati</taxon>
        <taxon>Actinomycetota</taxon>
        <taxon>Actinomycetes</taxon>
        <taxon>Pseudonocardiales</taxon>
        <taxon>Pseudonocardiaceae</taxon>
    </lineage>
</organism>
<comment type="caution">
    <text evidence="7">The sequence shown here is derived from an EMBL/GenBank/DDBJ whole genome shotgun (WGS) entry which is preliminary data.</text>
</comment>
<dbReference type="Pfam" id="PF16859">
    <property type="entry name" value="TetR_C_11"/>
    <property type="match status" value="1"/>
</dbReference>
<dbReference type="AlphaFoldDB" id="A0A1Q8CY31"/>
<evidence type="ECO:0000256" key="2">
    <source>
        <dbReference type="ARBA" id="ARBA00023125"/>
    </source>
</evidence>
<dbReference type="PROSITE" id="PS50977">
    <property type="entry name" value="HTH_TETR_2"/>
    <property type="match status" value="1"/>
</dbReference>
<accession>A0A1Q8CY31</accession>
<evidence type="ECO:0000313" key="8">
    <source>
        <dbReference type="Proteomes" id="UP000185596"/>
    </source>
</evidence>
<dbReference type="RefSeq" id="WP_075123849.1">
    <property type="nucleotide sequence ID" value="NZ_MSIE01000002.1"/>
</dbReference>
<dbReference type="EMBL" id="MSIE01000002">
    <property type="protein sequence ID" value="OLF19245.1"/>
    <property type="molecule type" value="Genomic_DNA"/>
</dbReference>
<feature type="DNA-binding region" description="H-T-H motif" evidence="4">
    <location>
        <begin position="36"/>
        <end position="55"/>
    </location>
</feature>
<gene>
    <name evidence="7" type="ORF">BU204_02525</name>
</gene>
<evidence type="ECO:0000256" key="4">
    <source>
        <dbReference type="PROSITE-ProRule" id="PRU00335"/>
    </source>
</evidence>
<evidence type="ECO:0000256" key="3">
    <source>
        <dbReference type="ARBA" id="ARBA00023163"/>
    </source>
</evidence>
<feature type="region of interest" description="Disordered" evidence="5">
    <location>
        <begin position="187"/>
        <end position="209"/>
    </location>
</feature>
<protein>
    <recommendedName>
        <fullName evidence="6">HTH tetR-type domain-containing protein</fullName>
    </recommendedName>
</protein>
<dbReference type="Gene3D" id="1.10.357.10">
    <property type="entry name" value="Tetracycline Repressor, domain 2"/>
    <property type="match status" value="1"/>
</dbReference>
<evidence type="ECO:0000313" key="7">
    <source>
        <dbReference type="EMBL" id="OLF19245.1"/>
    </source>
</evidence>
<dbReference type="InterPro" id="IPR050109">
    <property type="entry name" value="HTH-type_TetR-like_transc_reg"/>
</dbReference>
<sequence>MPGQGRRGPKRSEEARLAILRAAAERVMAHGYDHLTMEGVAADARVGKQTIYRWWPSRSALVADCLAERLLLAELFVPEDSGDLRADVTRWLDNIVGVLSAPGNARLLPSLVVAAAENTDVATRLNHRLGMFEMLGERFAAAVADGQLPPATPVVELGDALIGAIVLRGLRDGELDTEFTHRLVDLLLPPPDQPRRSGPDAEGSPGGQR</sequence>
<dbReference type="GO" id="GO:0003700">
    <property type="term" value="F:DNA-binding transcription factor activity"/>
    <property type="evidence" value="ECO:0007669"/>
    <property type="project" value="TreeGrafter"/>
</dbReference>
<feature type="domain" description="HTH tetR-type" evidence="6">
    <location>
        <begin position="13"/>
        <end position="73"/>
    </location>
</feature>
<dbReference type="GO" id="GO:0000976">
    <property type="term" value="F:transcription cis-regulatory region binding"/>
    <property type="evidence" value="ECO:0007669"/>
    <property type="project" value="TreeGrafter"/>
</dbReference>
<evidence type="ECO:0000259" key="6">
    <source>
        <dbReference type="PROSITE" id="PS50977"/>
    </source>
</evidence>
<dbReference type="SUPFAM" id="SSF46689">
    <property type="entry name" value="Homeodomain-like"/>
    <property type="match status" value="1"/>
</dbReference>
<dbReference type="InterPro" id="IPR036271">
    <property type="entry name" value="Tet_transcr_reg_TetR-rel_C_sf"/>
</dbReference>
<dbReference type="InterPro" id="IPR001647">
    <property type="entry name" value="HTH_TetR"/>
</dbReference>
<dbReference type="Pfam" id="PF00440">
    <property type="entry name" value="TetR_N"/>
    <property type="match status" value="1"/>
</dbReference>
<proteinExistence type="predicted"/>
<dbReference type="OrthoDB" id="9796019at2"/>
<name>A0A1Q8CY31_9PSEU</name>
<keyword evidence="2 4" id="KW-0238">DNA-binding</keyword>